<proteinExistence type="predicted"/>
<evidence type="ECO:0000313" key="3">
    <source>
        <dbReference type="Proteomes" id="UP000615687"/>
    </source>
</evidence>
<dbReference type="EMBL" id="JACYXJ010000002">
    <property type="protein sequence ID" value="MBD8876013.1"/>
    <property type="molecule type" value="Genomic_DNA"/>
</dbReference>
<gene>
    <name evidence="2" type="ORF">IG617_06925</name>
</gene>
<accession>A0ABR9C8V1</accession>
<keyword evidence="3" id="KW-1185">Reference proteome</keyword>
<sequence length="120" mass="13421">MISCLYAFLVSVFLAGTALAGEVKIEAVDAIQNDGLWRFSVTLRHDDTGWDHYADLWQVVTPDGDILGERVLAHPHVNEQPFTRSLGGVRIPDDISKVIIRARDTVHGFAEETFEVTLMR</sequence>
<reference evidence="2 3" key="1">
    <citation type="submission" date="2020-09" db="EMBL/GenBank/DDBJ databases">
        <title>The genome sequence of type strain Labrenzia polysiphoniae KACC 19711.</title>
        <authorList>
            <person name="Liu Y."/>
        </authorList>
    </citation>
    <scope>NUCLEOTIDE SEQUENCE [LARGE SCALE GENOMIC DNA]</scope>
    <source>
        <strain evidence="2 3">KACC 19711</strain>
    </source>
</reference>
<feature type="signal peptide" evidence="1">
    <location>
        <begin position="1"/>
        <end position="20"/>
    </location>
</feature>
<feature type="chain" id="PRO_5045833410" evidence="1">
    <location>
        <begin position="21"/>
        <end position="120"/>
    </location>
</feature>
<dbReference type="Proteomes" id="UP000615687">
    <property type="component" value="Unassembled WGS sequence"/>
</dbReference>
<name>A0ABR9C8V1_9HYPH</name>
<comment type="caution">
    <text evidence="2">The sequence shown here is derived from an EMBL/GenBank/DDBJ whole genome shotgun (WGS) entry which is preliminary data.</text>
</comment>
<keyword evidence="1" id="KW-0732">Signal</keyword>
<evidence type="ECO:0000313" key="2">
    <source>
        <dbReference type="EMBL" id="MBD8876013.1"/>
    </source>
</evidence>
<evidence type="ECO:0000256" key="1">
    <source>
        <dbReference type="SAM" id="SignalP"/>
    </source>
</evidence>
<organism evidence="2 3">
    <name type="scientific">Roseibium polysiphoniae</name>
    <dbReference type="NCBI Taxonomy" id="2571221"/>
    <lineage>
        <taxon>Bacteria</taxon>
        <taxon>Pseudomonadati</taxon>
        <taxon>Pseudomonadota</taxon>
        <taxon>Alphaproteobacteria</taxon>
        <taxon>Hyphomicrobiales</taxon>
        <taxon>Stappiaceae</taxon>
        <taxon>Roseibium</taxon>
    </lineage>
</organism>
<protein>
    <submittedName>
        <fullName evidence="2">Uncharacterized protein</fullName>
    </submittedName>
</protein>